<evidence type="ECO:0000256" key="11">
    <source>
        <dbReference type="ARBA" id="ARBA00023125"/>
    </source>
</evidence>
<dbReference type="Gene3D" id="1.10.10.60">
    <property type="entry name" value="Homeodomain-like"/>
    <property type="match status" value="1"/>
</dbReference>
<keyword evidence="5" id="KW-0808">Transferase</keyword>
<feature type="domain" description="HTH araC/xylS-type" evidence="24">
    <location>
        <begin position="139"/>
        <end position="237"/>
    </location>
</feature>
<gene>
    <name evidence="25" type="ORF">STRTUCAR8_08805</name>
</gene>
<dbReference type="InterPro" id="IPR035451">
    <property type="entry name" value="Ada-like_dom_sf"/>
</dbReference>
<evidence type="ECO:0000256" key="4">
    <source>
        <dbReference type="ARBA" id="ARBA00022603"/>
    </source>
</evidence>
<dbReference type="GO" id="GO:0008168">
    <property type="term" value="F:methyltransferase activity"/>
    <property type="evidence" value="ECO:0007669"/>
    <property type="project" value="UniProtKB-KW"/>
</dbReference>
<evidence type="ECO:0000256" key="16">
    <source>
        <dbReference type="ARBA" id="ARBA00051439"/>
    </source>
</evidence>
<dbReference type="GO" id="GO:0008725">
    <property type="term" value="F:DNA-3-methyladenine glycosylase activity"/>
    <property type="evidence" value="ECO:0007669"/>
    <property type="project" value="TreeGrafter"/>
</dbReference>
<comment type="cofactor">
    <cofactor evidence="2">
        <name>Zn(2+)</name>
        <dbReference type="ChEBI" id="CHEBI:29105"/>
    </cofactor>
</comment>
<dbReference type="PROSITE" id="PS00041">
    <property type="entry name" value="HTH_ARAC_FAMILY_1"/>
    <property type="match status" value="1"/>
</dbReference>
<evidence type="ECO:0000256" key="20">
    <source>
        <dbReference type="ARBA" id="ARBA00067013"/>
    </source>
</evidence>
<dbReference type="CDD" id="cd00056">
    <property type="entry name" value="ENDO3c"/>
    <property type="match status" value="1"/>
</dbReference>
<accession>L7F1V3</accession>
<evidence type="ECO:0000256" key="13">
    <source>
        <dbReference type="ARBA" id="ARBA00023163"/>
    </source>
</evidence>
<organism evidence="25 26">
    <name type="scientific">Streptomyces turgidiscabies (strain Car8)</name>
    <dbReference type="NCBI Taxonomy" id="698760"/>
    <lineage>
        <taxon>Bacteria</taxon>
        <taxon>Bacillati</taxon>
        <taxon>Actinomycetota</taxon>
        <taxon>Actinomycetes</taxon>
        <taxon>Kitasatosporales</taxon>
        <taxon>Streptomycetaceae</taxon>
        <taxon>Streptomyces</taxon>
    </lineage>
</organism>
<evidence type="ECO:0000256" key="22">
    <source>
        <dbReference type="ARBA" id="ARBA00076837"/>
    </source>
</evidence>
<dbReference type="GO" id="GO:0032131">
    <property type="term" value="F:alkylated DNA binding"/>
    <property type="evidence" value="ECO:0007669"/>
    <property type="project" value="TreeGrafter"/>
</dbReference>
<evidence type="ECO:0000256" key="19">
    <source>
        <dbReference type="ARBA" id="ARBA00061609"/>
    </source>
</evidence>
<keyword evidence="9" id="KW-0862">Zinc</keyword>
<dbReference type="InterPro" id="IPR023170">
    <property type="entry name" value="HhH_base_excis_C"/>
</dbReference>
<dbReference type="SMART" id="SM01009">
    <property type="entry name" value="AlkA_N"/>
    <property type="match status" value="1"/>
</dbReference>
<dbReference type="SMART" id="SM00342">
    <property type="entry name" value="HTH_ARAC"/>
    <property type="match status" value="1"/>
</dbReference>
<dbReference type="EMBL" id="AEJB01000396">
    <property type="protein sequence ID" value="ELP65297.1"/>
    <property type="molecule type" value="Genomic_DNA"/>
</dbReference>
<evidence type="ECO:0000256" key="7">
    <source>
        <dbReference type="ARBA" id="ARBA00022763"/>
    </source>
</evidence>
<keyword evidence="4" id="KW-0489">Methyltransferase</keyword>
<dbReference type="InterPro" id="IPR003265">
    <property type="entry name" value="HhH-GPD_domain"/>
</dbReference>
<evidence type="ECO:0000256" key="23">
    <source>
        <dbReference type="SAM" id="MobiDB-lite"/>
    </source>
</evidence>
<name>L7F1V3_STRT8</name>
<keyword evidence="10" id="KW-0805">Transcription regulation</keyword>
<feature type="region of interest" description="Disordered" evidence="23">
    <location>
        <begin position="1"/>
        <end position="34"/>
    </location>
</feature>
<dbReference type="SUPFAM" id="SSF48150">
    <property type="entry name" value="DNA-glycosylase"/>
    <property type="match status" value="1"/>
</dbReference>
<dbReference type="SMART" id="SM00478">
    <property type="entry name" value="ENDO3c"/>
    <property type="match status" value="1"/>
</dbReference>
<dbReference type="PROSITE" id="PS01124">
    <property type="entry name" value="HTH_ARAC_FAMILY_2"/>
    <property type="match status" value="1"/>
</dbReference>
<evidence type="ECO:0000256" key="10">
    <source>
        <dbReference type="ARBA" id="ARBA00023015"/>
    </source>
</evidence>
<protein>
    <recommendedName>
        <fullName evidence="21">Probable bifunctional transcriptional activator/DNA repair enzyme AlkA</fullName>
        <ecNumber evidence="20">2.1.1.n11</ecNumber>
        <ecNumber evidence="3">3.2.2.21</ecNumber>
    </recommendedName>
    <alternativeName>
        <fullName evidence="22">Regulatory protein AlkA</fullName>
    </alternativeName>
</protein>
<dbReference type="FunFam" id="1.10.340.30:FF:000008">
    <property type="entry name" value="DNA-3-methyladenine glycosylase 2"/>
    <property type="match status" value="1"/>
</dbReference>
<dbReference type="InterPro" id="IPR009057">
    <property type="entry name" value="Homeodomain-like_sf"/>
</dbReference>
<dbReference type="GO" id="GO:0043565">
    <property type="term" value="F:sequence-specific DNA binding"/>
    <property type="evidence" value="ECO:0007669"/>
    <property type="project" value="InterPro"/>
</dbReference>
<dbReference type="GO" id="GO:0003700">
    <property type="term" value="F:DNA-binding transcription factor activity"/>
    <property type="evidence" value="ECO:0007669"/>
    <property type="project" value="InterPro"/>
</dbReference>
<dbReference type="InterPro" id="IPR004026">
    <property type="entry name" value="Ada_DNA_repair_Zn-bd"/>
</dbReference>
<dbReference type="GO" id="GO:0032993">
    <property type="term" value="C:protein-DNA complex"/>
    <property type="evidence" value="ECO:0007669"/>
    <property type="project" value="TreeGrafter"/>
</dbReference>
<evidence type="ECO:0000256" key="5">
    <source>
        <dbReference type="ARBA" id="ARBA00022679"/>
    </source>
</evidence>
<dbReference type="FunFam" id="3.40.10.10:FF:000001">
    <property type="entry name" value="DNA-3-methyladenine glycosylase 2"/>
    <property type="match status" value="1"/>
</dbReference>
<keyword evidence="8" id="KW-0378">Hydrolase</keyword>
<dbReference type="PANTHER" id="PTHR43003">
    <property type="entry name" value="DNA-3-METHYLADENINE GLYCOSYLASE"/>
    <property type="match status" value="1"/>
</dbReference>
<dbReference type="InterPro" id="IPR051912">
    <property type="entry name" value="Alkylbase_DNA_Glycosylase/TA"/>
</dbReference>
<dbReference type="Pfam" id="PF00730">
    <property type="entry name" value="HhH-GPD"/>
    <property type="match status" value="1"/>
</dbReference>
<evidence type="ECO:0000313" key="25">
    <source>
        <dbReference type="EMBL" id="ELP65297.1"/>
    </source>
</evidence>
<dbReference type="STRING" id="85558.T45_04774"/>
<evidence type="ECO:0000256" key="1">
    <source>
        <dbReference type="ARBA" id="ARBA00000086"/>
    </source>
</evidence>
<dbReference type="InterPro" id="IPR018062">
    <property type="entry name" value="HTH_AraC-typ_CS"/>
</dbReference>
<dbReference type="GO" id="GO:0043916">
    <property type="term" value="F:DNA-7-methylguanine glycosylase activity"/>
    <property type="evidence" value="ECO:0007669"/>
    <property type="project" value="TreeGrafter"/>
</dbReference>
<dbReference type="GO" id="GO:0005737">
    <property type="term" value="C:cytoplasm"/>
    <property type="evidence" value="ECO:0007669"/>
    <property type="project" value="TreeGrafter"/>
</dbReference>
<dbReference type="SUPFAM" id="SSF55945">
    <property type="entry name" value="TATA-box binding protein-like"/>
    <property type="match status" value="1"/>
</dbReference>
<evidence type="ECO:0000256" key="14">
    <source>
        <dbReference type="ARBA" id="ARBA00023204"/>
    </source>
</evidence>
<dbReference type="Pfam" id="PF12833">
    <property type="entry name" value="HTH_18"/>
    <property type="match status" value="1"/>
</dbReference>
<comment type="catalytic activity">
    <reaction evidence="16">
        <text>(2'-deoxyribonucleoside 5'-methylphosphotriester)-DNA + L-cysteinyl-[protein] = 2'-deoxyribonucleotide-DNA + S-methyl-L-cysteinyl-[protein] + H(+)</text>
        <dbReference type="Rhea" id="RHEA:56324"/>
        <dbReference type="Rhea" id="RHEA-COMP:10131"/>
        <dbReference type="Rhea" id="RHEA-COMP:10132"/>
        <dbReference type="Rhea" id="RHEA-COMP:14462"/>
        <dbReference type="Rhea" id="RHEA-COMP:14463"/>
        <dbReference type="ChEBI" id="CHEBI:15378"/>
        <dbReference type="ChEBI" id="CHEBI:29950"/>
        <dbReference type="ChEBI" id="CHEBI:82612"/>
        <dbReference type="ChEBI" id="CHEBI:140284"/>
        <dbReference type="ChEBI" id="CHEBI:140286"/>
        <dbReference type="EC" id="2.1.1.n11"/>
    </reaction>
</comment>
<dbReference type="AlphaFoldDB" id="L7F1V3"/>
<dbReference type="Gene3D" id="1.10.340.30">
    <property type="entry name" value="Hypothetical protein, domain 2"/>
    <property type="match status" value="1"/>
</dbReference>
<keyword evidence="13" id="KW-0804">Transcription</keyword>
<dbReference type="GO" id="GO:0006307">
    <property type="term" value="P:DNA alkylation repair"/>
    <property type="evidence" value="ECO:0007669"/>
    <property type="project" value="TreeGrafter"/>
</dbReference>
<evidence type="ECO:0000256" key="3">
    <source>
        <dbReference type="ARBA" id="ARBA00012000"/>
    </source>
</evidence>
<reference evidence="25 26" key="1">
    <citation type="journal article" date="2011" name="Plasmid">
        <title>Streptomyces turgidiscabies Car8 contains a modular pathogenicity island that shares virulence genes with other actinobacterial plant pathogens.</title>
        <authorList>
            <person name="Huguet-Tapia J.C."/>
            <person name="Badger J.H."/>
            <person name="Loria R."/>
            <person name="Pettis G.S."/>
        </authorList>
    </citation>
    <scope>NUCLEOTIDE SEQUENCE [LARGE SCALE GENOMIC DNA]</scope>
    <source>
        <strain evidence="25 26">Car8</strain>
    </source>
</reference>
<dbReference type="InterPro" id="IPR011257">
    <property type="entry name" value="DNA_glycosylase"/>
</dbReference>
<dbReference type="InterPro" id="IPR018060">
    <property type="entry name" value="HTH_AraC"/>
</dbReference>
<dbReference type="Gene3D" id="3.40.10.10">
    <property type="entry name" value="DNA Methylphosphotriester Repair Domain"/>
    <property type="match status" value="1"/>
</dbReference>
<dbReference type="FunFam" id="3.30.310.20:FF:000001">
    <property type="entry name" value="DNA-3-methyladenine glycosylase 2"/>
    <property type="match status" value="1"/>
</dbReference>
<evidence type="ECO:0000256" key="9">
    <source>
        <dbReference type="ARBA" id="ARBA00022833"/>
    </source>
</evidence>
<comment type="function">
    <text evidence="18">The methylation of Alka by methylphosphotriesters in DNA leads to its activation as a transcriptional regulator that activates the transcription of its own gene and other alkylation resistance genes.</text>
</comment>
<evidence type="ECO:0000256" key="2">
    <source>
        <dbReference type="ARBA" id="ARBA00001947"/>
    </source>
</evidence>
<dbReference type="Gene3D" id="1.10.1670.10">
    <property type="entry name" value="Helix-hairpin-Helix base-excision DNA repair enzymes (C-terminal)"/>
    <property type="match status" value="1"/>
</dbReference>
<evidence type="ECO:0000259" key="24">
    <source>
        <dbReference type="PROSITE" id="PS01124"/>
    </source>
</evidence>
<dbReference type="InterPro" id="IPR010316">
    <property type="entry name" value="AlkA_N"/>
</dbReference>
<dbReference type="Proteomes" id="UP000010931">
    <property type="component" value="Unassembled WGS sequence"/>
</dbReference>
<dbReference type="FunFam" id="1.10.10.60:FF:000281">
    <property type="entry name" value="DNA-3-methyladenine glycosylase 2"/>
    <property type="match status" value="1"/>
</dbReference>
<dbReference type="PATRIC" id="fig|698760.3.peg.5885"/>
<dbReference type="GO" id="GO:0008270">
    <property type="term" value="F:zinc ion binding"/>
    <property type="evidence" value="ECO:0007669"/>
    <property type="project" value="InterPro"/>
</dbReference>
<keyword evidence="12" id="KW-0010">Activator</keyword>
<dbReference type="GO" id="GO:0032259">
    <property type="term" value="P:methylation"/>
    <property type="evidence" value="ECO:0007669"/>
    <property type="project" value="UniProtKB-KW"/>
</dbReference>
<dbReference type="InterPro" id="IPR037046">
    <property type="entry name" value="AlkA_N_sf"/>
</dbReference>
<evidence type="ECO:0000256" key="21">
    <source>
        <dbReference type="ARBA" id="ARBA00069917"/>
    </source>
</evidence>
<comment type="function">
    <text evidence="17">Is involved in the adaptive response to alkylation damage in DNA caused by alkylating agents. Repairs the Sp diastereomer of DNA methylphosphotriester lesions by a direct and irreversible transfer of the methyl group to one of its own cysteine residues. Also catalyzes the hydrolysis of the deoxyribose N-glycosidic bond to excise 3-methyladenine, 3-methylguanine, 7-methylguanine, O2-methylthymine, and O2-methylcytosine from the damaged DNA polymer formed by alkylation lesions.</text>
</comment>
<comment type="caution">
    <text evidence="25">The sequence shown here is derived from an EMBL/GenBank/DDBJ whole genome shotgun (WGS) entry which is preliminary data.</text>
</comment>
<keyword evidence="11" id="KW-0238">DNA-binding</keyword>
<dbReference type="Pfam" id="PF02805">
    <property type="entry name" value="Ada_Zn_binding"/>
    <property type="match status" value="1"/>
</dbReference>
<evidence type="ECO:0000256" key="12">
    <source>
        <dbReference type="ARBA" id="ARBA00023159"/>
    </source>
</evidence>
<dbReference type="Pfam" id="PF06029">
    <property type="entry name" value="AlkA_N"/>
    <property type="match status" value="1"/>
</dbReference>
<evidence type="ECO:0000256" key="17">
    <source>
        <dbReference type="ARBA" id="ARBA00056940"/>
    </source>
</evidence>
<dbReference type="PANTHER" id="PTHR43003:SF13">
    <property type="entry name" value="DNA-3-METHYLADENINE GLYCOSYLASE 2"/>
    <property type="match status" value="1"/>
</dbReference>
<dbReference type="EC" id="3.2.2.21" evidence="3"/>
<evidence type="ECO:0000256" key="8">
    <source>
        <dbReference type="ARBA" id="ARBA00022801"/>
    </source>
</evidence>
<evidence type="ECO:0000256" key="15">
    <source>
        <dbReference type="ARBA" id="ARBA00023268"/>
    </source>
</evidence>
<comment type="similarity">
    <text evidence="19">In the C-terminal section; belongs to the alkylbase DNA glycosidase AlkA family.</text>
</comment>
<feature type="compositionally biased region" description="Basic and acidic residues" evidence="23">
    <location>
        <begin position="19"/>
        <end position="32"/>
    </location>
</feature>
<dbReference type="Gene3D" id="3.30.310.20">
    <property type="entry name" value="DNA-3-methyladenine glycosylase AlkA, N-terminal domain"/>
    <property type="match status" value="1"/>
</dbReference>
<keyword evidence="14" id="KW-0234">DNA repair</keyword>
<comment type="catalytic activity">
    <reaction evidence="1">
        <text>Hydrolysis of alkylated DNA, releasing 3-methyladenine, 3-methylguanine, 7-methylguanine and 7-methyladenine.</text>
        <dbReference type="EC" id="3.2.2.21"/>
    </reaction>
</comment>
<dbReference type="EC" id="2.1.1.n11" evidence="20"/>
<keyword evidence="6" id="KW-0479">Metal-binding</keyword>
<dbReference type="GO" id="GO:0006285">
    <property type="term" value="P:base-excision repair, AP site formation"/>
    <property type="evidence" value="ECO:0007669"/>
    <property type="project" value="TreeGrafter"/>
</dbReference>
<keyword evidence="7" id="KW-0227">DNA damage</keyword>
<evidence type="ECO:0000256" key="6">
    <source>
        <dbReference type="ARBA" id="ARBA00022723"/>
    </source>
</evidence>
<dbReference type="SUPFAM" id="SSF46689">
    <property type="entry name" value="Homeodomain-like"/>
    <property type="match status" value="1"/>
</dbReference>
<keyword evidence="15" id="KW-0511">Multifunctional enzyme</keyword>
<dbReference type="SUPFAM" id="SSF57884">
    <property type="entry name" value="Ada DNA repair protein, N-terminal domain (N-Ada 10)"/>
    <property type="match status" value="1"/>
</dbReference>
<keyword evidence="26" id="KW-1185">Reference proteome</keyword>
<evidence type="ECO:0000313" key="26">
    <source>
        <dbReference type="Proteomes" id="UP000010931"/>
    </source>
</evidence>
<evidence type="ECO:0000256" key="18">
    <source>
        <dbReference type="ARBA" id="ARBA00058238"/>
    </source>
</evidence>
<proteinExistence type="inferred from homology"/>
<sequence length="551" mass="59743">MIRWAGEAVGPRLESAAQAERDPEPPWTRHPDVGFPPAPVALIVDAGRMRNAMHTDTEHCVRAVQSKDARFDGWFFTAVLTTRIYCRPSCPVVPPKPENMTFYPSAAACQQAGFRACKRCRPDTSPGSPEWNQRADLVARAMRLIGDGIVDREGVPGLATRLGYSTRQVERQLLAELGAGPLALARAQRAQTARLLVETTGLPMADIAFAAGFSSIRTFNDTVREVFALSPSDLRNRLPKSRAQAHPSDPSTVVSAPAALNLRLPFRAPLNPDNLFGHLAATAVPGVEEWRDGAYRRTLRLPYGHGIAALTPTPDHIACRLTLSDLRDLPVAISRCRRMLDLDADPVAVDEQLCTDPVLAPLVAKGPGRRVPRTVDEAEFAVRAVLGQQVSTAAARTHAARLVTAHGDPVDDPEGGLTHLFPTPGALAALDPESLAMPRTRRATFTTLVKQLADGNLHLGVESDWPEARARLLALPGFGPWTVDVIAMRALGDPDAFLPTDLGIRRAAQELGLPSTPAALTARAAVWRPWRAYAVQYLWATDSHPINFLPV</sequence>